<organism evidence="1 2">
    <name type="scientific">Racocetra persica</name>
    <dbReference type="NCBI Taxonomy" id="160502"/>
    <lineage>
        <taxon>Eukaryota</taxon>
        <taxon>Fungi</taxon>
        <taxon>Fungi incertae sedis</taxon>
        <taxon>Mucoromycota</taxon>
        <taxon>Glomeromycotina</taxon>
        <taxon>Glomeromycetes</taxon>
        <taxon>Diversisporales</taxon>
        <taxon>Gigasporaceae</taxon>
        <taxon>Racocetra</taxon>
    </lineage>
</organism>
<protein>
    <submittedName>
        <fullName evidence="1">32841_t:CDS:1</fullName>
    </submittedName>
</protein>
<comment type="caution">
    <text evidence="1">The sequence shown here is derived from an EMBL/GenBank/DDBJ whole genome shotgun (WGS) entry which is preliminary data.</text>
</comment>
<dbReference type="Proteomes" id="UP000789920">
    <property type="component" value="Unassembled WGS sequence"/>
</dbReference>
<reference evidence="1" key="1">
    <citation type="submission" date="2021-06" db="EMBL/GenBank/DDBJ databases">
        <authorList>
            <person name="Kallberg Y."/>
            <person name="Tangrot J."/>
            <person name="Rosling A."/>
        </authorList>
    </citation>
    <scope>NUCLEOTIDE SEQUENCE</scope>
    <source>
        <strain evidence="1">MA461A</strain>
    </source>
</reference>
<evidence type="ECO:0000313" key="1">
    <source>
        <dbReference type="EMBL" id="CAG8611778.1"/>
    </source>
</evidence>
<proteinExistence type="predicted"/>
<dbReference type="EMBL" id="CAJVQC010010011">
    <property type="protein sequence ID" value="CAG8611778.1"/>
    <property type="molecule type" value="Genomic_DNA"/>
</dbReference>
<gene>
    <name evidence="1" type="ORF">RPERSI_LOCUS6339</name>
</gene>
<accession>A0ACA9MU24</accession>
<evidence type="ECO:0000313" key="2">
    <source>
        <dbReference type="Proteomes" id="UP000789920"/>
    </source>
</evidence>
<sequence>MRGELTIKDYPNLELLSVGHGHITKLEIINCPKLTQLGCEHNELTNLDLSKLSQSTLIIANDNQLENIKLPITSEKLVHLNIVNNNFPKQDLTVFSRFINLEKLWIGNNEDGKIQYGIRNRFTGSLEPLKDMDKLKVLDISNTDIDSEKELKKFGEPINTNYSHLLLGSSSFQSKETKQFKTKQELEEIIKNKRLEISELEQQLNNLQVQEAYVQVPPKNN</sequence>
<name>A0ACA9MU24_9GLOM</name>
<keyword evidence="2" id="KW-1185">Reference proteome</keyword>